<dbReference type="KEGG" id="peo:AS203_05620"/>
<evidence type="ECO:0000256" key="2">
    <source>
        <dbReference type="ARBA" id="ARBA00023125"/>
    </source>
</evidence>
<evidence type="ECO:0000256" key="3">
    <source>
        <dbReference type="ARBA" id="ARBA00023172"/>
    </source>
</evidence>
<dbReference type="STRING" id="76123.AS203_05620"/>
<dbReference type="InterPro" id="IPR011010">
    <property type="entry name" value="DNA_brk_join_enz"/>
</dbReference>
<dbReference type="Pfam" id="PF17293">
    <property type="entry name" value="Arm-DNA-bind_5"/>
    <property type="match status" value="1"/>
</dbReference>
<evidence type="ECO:0000259" key="4">
    <source>
        <dbReference type="PROSITE" id="PS51898"/>
    </source>
</evidence>
<evidence type="ECO:0000313" key="5">
    <source>
        <dbReference type="EMBL" id="ALO48620.1"/>
    </source>
</evidence>
<dbReference type="SUPFAM" id="SSF56349">
    <property type="entry name" value="DNA breaking-rejoining enzymes"/>
    <property type="match status" value="1"/>
</dbReference>
<dbReference type="Gene3D" id="1.10.150.130">
    <property type="match status" value="1"/>
</dbReference>
<name>A0A0S2KK10_9BACT</name>
<organism evidence="5 6">
    <name type="scientific">Hoylesella enoeca</name>
    <dbReference type="NCBI Taxonomy" id="76123"/>
    <lineage>
        <taxon>Bacteria</taxon>
        <taxon>Pseudomonadati</taxon>
        <taxon>Bacteroidota</taxon>
        <taxon>Bacteroidia</taxon>
        <taxon>Bacteroidales</taxon>
        <taxon>Prevotellaceae</taxon>
        <taxon>Hoylesella</taxon>
    </lineage>
</organism>
<feature type="domain" description="Tyr recombinase" evidence="4">
    <location>
        <begin position="219"/>
        <end position="391"/>
    </location>
</feature>
<dbReference type="PANTHER" id="PTHR30349">
    <property type="entry name" value="PHAGE INTEGRASE-RELATED"/>
    <property type="match status" value="1"/>
</dbReference>
<dbReference type="Pfam" id="PF00589">
    <property type="entry name" value="Phage_integrase"/>
    <property type="match status" value="1"/>
</dbReference>
<comment type="similarity">
    <text evidence="1">Belongs to the 'phage' integrase family.</text>
</comment>
<dbReference type="PANTHER" id="PTHR30349:SF64">
    <property type="entry name" value="PROPHAGE INTEGRASE INTD-RELATED"/>
    <property type="match status" value="1"/>
</dbReference>
<dbReference type="OrthoDB" id="1493636at2"/>
<dbReference type="PROSITE" id="PS51898">
    <property type="entry name" value="TYR_RECOMBINASE"/>
    <property type="match status" value="1"/>
</dbReference>
<dbReference type="GO" id="GO:0003677">
    <property type="term" value="F:DNA binding"/>
    <property type="evidence" value="ECO:0007669"/>
    <property type="project" value="UniProtKB-KW"/>
</dbReference>
<dbReference type="InterPro" id="IPR050090">
    <property type="entry name" value="Tyrosine_recombinase_XerCD"/>
</dbReference>
<dbReference type="Pfam" id="PF13102">
    <property type="entry name" value="Phage_int_SAM_5"/>
    <property type="match status" value="1"/>
</dbReference>
<dbReference type="CDD" id="cd01185">
    <property type="entry name" value="INTN1_C_like"/>
    <property type="match status" value="1"/>
</dbReference>
<dbReference type="EMBL" id="CP013195">
    <property type="protein sequence ID" value="ALO48620.1"/>
    <property type="molecule type" value="Genomic_DNA"/>
</dbReference>
<dbReference type="InterPro" id="IPR013762">
    <property type="entry name" value="Integrase-like_cat_sf"/>
</dbReference>
<keyword evidence="6" id="KW-1185">Reference proteome</keyword>
<dbReference type="InterPro" id="IPR010998">
    <property type="entry name" value="Integrase_recombinase_N"/>
</dbReference>
<reference evidence="6" key="1">
    <citation type="submission" date="2015-11" db="EMBL/GenBank/DDBJ databases">
        <authorList>
            <person name="Holder M.E."/>
            <person name="Ajami N.J."/>
            <person name="Petrosino J.F."/>
        </authorList>
    </citation>
    <scope>NUCLEOTIDE SEQUENCE [LARGE SCALE GENOMIC DNA]</scope>
    <source>
        <strain evidence="6">F0113</strain>
    </source>
</reference>
<dbReference type="GO" id="GO:0015074">
    <property type="term" value="P:DNA integration"/>
    <property type="evidence" value="ECO:0007669"/>
    <property type="project" value="InterPro"/>
</dbReference>
<dbReference type="GO" id="GO:0006310">
    <property type="term" value="P:DNA recombination"/>
    <property type="evidence" value="ECO:0007669"/>
    <property type="project" value="UniProtKB-KW"/>
</dbReference>
<dbReference type="RefSeq" id="WP_036857440.1">
    <property type="nucleotide sequence ID" value="NZ_CP013195.1"/>
</dbReference>
<accession>A0A0S2KK10</accession>
<dbReference type="eggNOG" id="COG4974">
    <property type="taxonomic scope" value="Bacteria"/>
</dbReference>
<keyword evidence="3" id="KW-0233">DNA recombination</keyword>
<keyword evidence="2" id="KW-0238">DNA-binding</keyword>
<dbReference type="InterPro" id="IPR002104">
    <property type="entry name" value="Integrase_catalytic"/>
</dbReference>
<protein>
    <submittedName>
        <fullName evidence="5">Integrase</fullName>
    </submittedName>
</protein>
<dbReference type="Gene3D" id="1.10.443.10">
    <property type="entry name" value="Intergrase catalytic core"/>
    <property type="match status" value="1"/>
</dbReference>
<evidence type="ECO:0000313" key="6">
    <source>
        <dbReference type="Proteomes" id="UP000056252"/>
    </source>
</evidence>
<gene>
    <name evidence="5" type="ORF">AS203_05620</name>
</gene>
<dbReference type="InterPro" id="IPR035386">
    <property type="entry name" value="Arm-DNA-bind_5"/>
</dbReference>
<dbReference type="AlphaFoldDB" id="A0A0S2KK10"/>
<dbReference type="InterPro" id="IPR025269">
    <property type="entry name" value="SAM-like_dom"/>
</dbReference>
<evidence type="ECO:0000256" key="1">
    <source>
        <dbReference type="ARBA" id="ARBA00008857"/>
    </source>
</evidence>
<sequence>MKSIFRTSFYLRSNYLNKEGKASVMMRIHLNGERMALGTTGVSVDPEMWDSTLGKVRGRTKEALATNAQLTSISTDLQMIFQRLEFSEELSLERIKSEYLGKREDMETVLSLFTKYNNDMYAQIGCGVTKANYRKFDICKRHFAKFLEEKYARTDLNIIELTPIVIHDFDVYLKTVVGQCFNTAIKTLKTFKTVIIFGRKAGVFNHDPFLNIHFKTKRVDRGFLTDEEVDTIMHKEFATQRLVNVRDIFLFSCFTGLAYVDVANLTPDNIITMDGKQWIVTARQKTDTLSHILLLDIPKIIIKKYEGKAKNGRLIPILSNQRMNSYLKEIADVCGINKNLTFHMARHTFATMMLTKGVPVESVSKMLGHTSITTTQLYARITNKKIENDMLAVSKKLDKFDFASAPPAKATKRRYTKKIDTPIIITNH</sequence>
<dbReference type="Proteomes" id="UP000056252">
    <property type="component" value="Chromosome"/>
</dbReference>
<proteinExistence type="inferred from homology"/>